<evidence type="ECO:0000256" key="2">
    <source>
        <dbReference type="ARBA" id="ARBA00022679"/>
    </source>
</evidence>
<evidence type="ECO:0000259" key="6">
    <source>
        <dbReference type="Pfam" id="PF03109"/>
    </source>
</evidence>
<dbReference type="CDD" id="cd13970">
    <property type="entry name" value="ABC1_ADCK3"/>
    <property type="match status" value="1"/>
</dbReference>
<name>A0ABQ8P3R5_9CRYT</name>
<dbReference type="InterPro" id="IPR051409">
    <property type="entry name" value="Atypical_kinase_ADCK"/>
</dbReference>
<feature type="compositionally biased region" description="Polar residues" evidence="5">
    <location>
        <begin position="557"/>
        <end position="568"/>
    </location>
</feature>
<dbReference type="PANTHER" id="PTHR43851">
    <property type="match status" value="1"/>
</dbReference>
<evidence type="ECO:0000256" key="1">
    <source>
        <dbReference type="ARBA" id="ARBA00009670"/>
    </source>
</evidence>
<keyword evidence="4" id="KW-0067">ATP-binding</keyword>
<feature type="region of interest" description="Disordered" evidence="5">
    <location>
        <begin position="543"/>
        <end position="592"/>
    </location>
</feature>
<organism evidence="7 8">
    <name type="scientific">Cryptosporidium canis</name>
    <dbReference type="NCBI Taxonomy" id="195482"/>
    <lineage>
        <taxon>Eukaryota</taxon>
        <taxon>Sar</taxon>
        <taxon>Alveolata</taxon>
        <taxon>Apicomplexa</taxon>
        <taxon>Conoidasida</taxon>
        <taxon>Coccidia</taxon>
        <taxon>Eucoccidiorida</taxon>
        <taxon>Eimeriorina</taxon>
        <taxon>Cryptosporidiidae</taxon>
        <taxon>Cryptosporidium</taxon>
    </lineage>
</organism>
<proteinExistence type="inferred from homology"/>
<feature type="domain" description="ABC1 atypical kinase-like" evidence="6">
    <location>
        <begin position="900"/>
        <end position="1157"/>
    </location>
</feature>
<sequence length="1268" mass="144761">MPEKGGVVLKIKHSAENYNEDKKDGKIAAKKQIEIEQNAAKAIMNLRHRRDCNGEVTRFSWCSDPLCRMWYDMTQFFGFLGDDIIDTDIDNAIISVADGGNGIYERLIVLGYRILDATGKEYAVKKYMSSGIDGLPREFNKIVGESNRKLLIFLKMRWLSNSICSIECLSKFAKRYCHYCKAELNSDANKWDDIKLSKYVKFCISFCIYGQGLVDWNNPLNVENKLCQRFPWLEVLIRSMDMSILNPSIQDDGKFLSAEGIRNAKILGILCRHFGYSRLKKDIPPRILFALNTTEGSQLPEEKTGQMIFSHYISHYFKAVATEHGFAGIDILHWVEKEKNILLQSNAVELFALIDLELGEIYSNGALSKMEDRFSRYRGLFFSLIANMFVLCEDDKSAQIWLQELVTCVRQVQLYIIEFHEFMNSESSQKVNIIPQNEIFTISETSLDHTHVPDIFVDLEPEEITSFIGLLEKCRSLEIADTLKELISNSRSCINVVTDIVTTPQRWIKDGIVKIAKFSKHEARKKVKDCSNFNFLETCDIESENSDSDSNKSEGNTSESIEQESSANPAEKKCKARTKNPPSRGRKQSVSEKKIVLHEELMNSKNIHCAEALGPILKPVAFKTTNDNGIEIQPISLTFVDEDGNPVHYTLNPNNSSIPSGQIKPVDEIINENRKDNSKVRSEGTTPKSRSLHVFSRNIGRSRSPNQRNFERREHGVFICGDTHQQIERDQNPIKVYRDGRDYTQYARVSEKKTGLIWVSYIKDKGIDEIGILKRKFSENSDIILVNAANSKHKGYYQQPKEMLHQIEKKMPTNSAARLLNVSNLALKILFGSVKEAFGDYRQGSGFSLKKNLLVDENLDSVNNTVRLLRGVALKLAQIIDLHSLNLPSELSNALNDAKKNAFAIPRDQVHTLMQSELGVNWREHFSSFSDFPFAAASIGQVHSGVLIDGEPVAVKIQYPNIKNAILSDLNLLQFAGSYLRLFPKGLYINELLAELRKELISECNYENELLNLNYYKERIIPTMDIYNLKLKFYVPNAYEHLSTSKVLTTENMSSENIIEVSTLFQDQKRDGFDLINSKGLRNSIAESFLYLTLHELFMFRTLQTDPNPANFLVDLNNRRIILLDFGAVRSYSKEFVDDYIKMIKIAISGSEDEIIRQLKKMKFILGTESMDFIKLHVNAIQMISEMFKPRSSKFDFSRSKVVKNITNIIPNILMERTTPPLSEIYSLHRRIAGFFVICSRLGAEIDSHKIFNQVLERYDGGFMPVPN</sequence>
<protein>
    <submittedName>
        <fullName evidence="7">Apicomplexan specific protein</fullName>
    </submittedName>
</protein>
<dbReference type="Proteomes" id="UP001071777">
    <property type="component" value="Unassembled WGS sequence"/>
</dbReference>
<keyword evidence="3" id="KW-0547">Nucleotide-binding</keyword>
<comment type="caution">
    <text evidence="7">The sequence shown here is derived from an EMBL/GenBank/DDBJ whole genome shotgun (WGS) entry which is preliminary data.</text>
</comment>
<dbReference type="EMBL" id="JAPCXB010000125">
    <property type="protein sequence ID" value="KAJ1607103.1"/>
    <property type="molecule type" value="Genomic_DNA"/>
</dbReference>
<comment type="similarity">
    <text evidence="1">Belongs to the protein kinase superfamily. ADCK protein kinase family.</text>
</comment>
<reference evidence="7" key="1">
    <citation type="submission" date="2022-10" db="EMBL/GenBank/DDBJ databases">
        <title>Adaptive evolution leads to modifications in subtelomeric GC content in a zoonotic Cryptosporidium species.</title>
        <authorList>
            <person name="Li J."/>
            <person name="Feng Y."/>
            <person name="Xiao L."/>
        </authorList>
    </citation>
    <scope>NUCLEOTIDE SEQUENCE</scope>
    <source>
        <strain evidence="7">25894</strain>
    </source>
</reference>
<dbReference type="InterPro" id="IPR011009">
    <property type="entry name" value="Kinase-like_dom_sf"/>
</dbReference>
<evidence type="ECO:0000256" key="5">
    <source>
        <dbReference type="SAM" id="MobiDB-lite"/>
    </source>
</evidence>
<dbReference type="InterPro" id="IPR034646">
    <property type="entry name" value="ADCK3_dom"/>
</dbReference>
<evidence type="ECO:0000313" key="7">
    <source>
        <dbReference type="EMBL" id="KAJ1607103.1"/>
    </source>
</evidence>
<dbReference type="SUPFAM" id="SSF56112">
    <property type="entry name" value="Protein kinase-like (PK-like)"/>
    <property type="match status" value="1"/>
</dbReference>
<dbReference type="InterPro" id="IPR004147">
    <property type="entry name" value="ABC1_dom"/>
</dbReference>
<dbReference type="PANTHER" id="PTHR43851:SF3">
    <property type="entry name" value="COENZYME Q8"/>
    <property type="match status" value="1"/>
</dbReference>
<gene>
    <name evidence="7" type="ORF">OJ252_2941</name>
</gene>
<evidence type="ECO:0000256" key="3">
    <source>
        <dbReference type="ARBA" id="ARBA00022741"/>
    </source>
</evidence>
<evidence type="ECO:0000256" key="4">
    <source>
        <dbReference type="ARBA" id="ARBA00022840"/>
    </source>
</evidence>
<accession>A0ABQ8P3R5</accession>
<evidence type="ECO:0000313" key="8">
    <source>
        <dbReference type="Proteomes" id="UP001071777"/>
    </source>
</evidence>
<keyword evidence="2" id="KW-0808">Transferase</keyword>
<keyword evidence="8" id="KW-1185">Reference proteome</keyword>
<dbReference type="Pfam" id="PF03109">
    <property type="entry name" value="ABC1"/>
    <property type="match status" value="1"/>
</dbReference>